<keyword evidence="3" id="KW-1185">Reference proteome</keyword>
<feature type="region of interest" description="Disordered" evidence="1">
    <location>
        <begin position="53"/>
        <end position="76"/>
    </location>
</feature>
<dbReference type="Proteomes" id="UP000317969">
    <property type="component" value="Segment"/>
</dbReference>
<dbReference type="RefSeq" id="YP_010103974.1">
    <property type="nucleotide sequence ID" value="NC_055813.1"/>
</dbReference>
<sequence>MATEAYFLRGVEDEHLLVFRGDDAEEILFIIKRLAACRDKQIKAMAQKLEEEWNQREYGNRRGDSSEAKPKGSGKS</sequence>
<proteinExistence type="predicted"/>
<evidence type="ECO:0000313" key="2">
    <source>
        <dbReference type="EMBL" id="QDK03083.1"/>
    </source>
</evidence>
<reference evidence="3" key="1">
    <citation type="submission" date="2019-06" db="EMBL/GenBank/DDBJ databases">
        <authorList>
            <person name="Kempf S.R."/>
            <person name="Brown K.M."/>
            <person name="Pearce J.A.A."/>
            <person name="Stamm J."/>
            <person name="Powell E.A.A."/>
            <person name="McGriff A.K."/>
            <person name="Tolsma S."/>
            <person name="Caruso S.M."/>
            <person name="Garlena R.A."/>
            <person name="Russell D.A."/>
            <person name="Pope W.H."/>
            <person name="Jacobs-Se D."/>
            <person name="Hatfull G.F."/>
        </authorList>
    </citation>
    <scope>NUCLEOTIDE SEQUENCE [LARGE SCALE GENOMIC DNA]</scope>
</reference>
<accession>A0A514U2B3</accession>
<feature type="compositionally biased region" description="Basic and acidic residues" evidence="1">
    <location>
        <begin position="53"/>
        <end position="70"/>
    </location>
</feature>
<dbReference type="EMBL" id="MN096371">
    <property type="protein sequence ID" value="QDK03083.1"/>
    <property type="molecule type" value="Genomic_DNA"/>
</dbReference>
<evidence type="ECO:0000313" key="3">
    <source>
        <dbReference type="Proteomes" id="UP000317969"/>
    </source>
</evidence>
<dbReference type="KEGG" id="vg:65121875"/>
<protein>
    <submittedName>
        <fullName evidence="2">Uncharacterized protein</fullName>
    </submittedName>
</protein>
<organism evidence="2 3">
    <name type="scientific">Streptomyces phage Braelyn</name>
    <dbReference type="NCBI Taxonomy" id="2593356"/>
    <lineage>
        <taxon>Viruses</taxon>
        <taxon>Duplodnaviria</taxon>
        <taxon>Heunggongvirae</taxon>
        <taxon>Uroviricota</taxon>
        <taxon>Caudoviricetes</taxon>
        <taxon>Stanwilliamsviridae</taxon>
        <taxon>Boydwoodruffvirinae</taxon>
        <taxon>Samistivirus</taxon>
        <taxon>Samistivirus braelyn</taxon>
    </lineage>
</organism>
<dbReference type="GeneID" id="65121875"/>
<gene>
    <name evidence="2" type="primary">82</name>
    <name evidence="2" type="ORF">SEA_BRAELYN_82</name>
</gene>
<name>A0A514U2B3_9CAUD</name>
<evidence type="ECO:0000256" key="1">
    <source>
        <dbReference type="SAM" id="MobiDB-lite"/>
    </source>
</evidence>